<dbReference type="SUPFAM" id="SSF55331">
    <property type="entry name" value="Tautomerase/MIF"/>
    <property type="match status" value="1"/>
</dbReference>
<dbReference type="PROSITE" id="PS51910">
    <property type="entry name" value="GH18_2"/>
    <property type="match status" value="1"/>
</dbReference>
<dbReference type="GO" id="GO:0006032">
    <property type="term" value="P:chitin catabolic process"/>
    <property type="evidence" value="ECO:0007669"/>
    <property type="project" value="TreeGrafter"/>
</dbReference>
<reference evidence="7" key="1">
    <citation type="submission" date="2025-08" db="UniProtKB">
        <authorList>
            <consortium name="RefSeq"/>
        </authorList>
    </citation>
    <scope>IDENTIFICATION</scope>
</reference>
<dbReference type="InterPro" id="IPR001223">
    <property type="entry name" value="Glyco_hydro18_cat"/>
</dbReference>
<dbReference type="InterPro" id="IPR050314">
    <property type="entry name" value="Glycosyl_Hydrlase_18"/>
</dbReference>
<dbReference type="InterPro" id="IPR014347">
    <property type="entry name" value="Tautomerase/MIF_sf"/>
</dbReference>
<evidence type="ECO:0000313" key="6">
    <source>
        <dbReference type="Proteomes" id="UP000694867"/>
    </source>
</evidence>
<sequence length="443" mass="48593">MPVFTINTNVSSEKIPKDFLSACTDAVAKCLKKPASYVAVHVNAGQQLSFGGDAQLPCASCTLASIGSISSAANKKSSSELSALLESSLGIAPDRSYINFVDLQPSNVDVSLITHLILGFCEVRDDGRIGEGELSGEQNIKSVVALKKKNPSLKVLISVGGGGNGAGFGPMIRSEEKTETFVSSTISLIEEYCLDGVDLDWEFPSGSTERAGLVSLLEIFRERFDNHPMKPLLTVAVPAQSPLVSKGYDVPKIAKAVDLVLIMTYDLHLFKWYLPFTGHNAPLLPRRKEFSYFRTLNIKHSAKLWAKRGLPKNKLVVGVPTYGLTWKLLSSRWQKPFSPAIGAGPNGGYTTYPKVLNILSTNSGRMFWDRSSQSPYVITSDNIWISYDDAESIRAKVKFIRESQFAGVMCFSLNSDDWNGDCGRETFPLHKTIYSELLLTDKL</sequence>
<protein>
    <submittedName>
        <fullName evidence="7">Chitotriosidase-1</fullName>
    </submittedName>
</protein>
<keyword evidence="1 3" id="KW-0378">Hydrolase</keyword>
<dbReference type="InterPro" id="IPR029070">
    <property type="entry name" value="Chitinase_insertion_sf"/>
</dbReference>
<gene>
    <name evidence="7" type="primary">LOC100897888</name>
</gene>
<accession>A0AAJ7P9N1</accession>
<dbReference type="InterPro" id="IPR017853">
    <property type="entry name" value="GH"/>
</dbReference>
<dbReference type="InterPro" id="IPR001579">
    <property type="entry name" value="Glyco_hydro_18_chit_AS"/>
</dbReference>
<dbReference type="SUPFAM" id="SSF54556">
    <property type="entry name" value="Chitinase insertion domain"/>
    <property type="match status" value="1"/>
</dbReference>
<dbReference type="KEGG" id="goe:100897888"/>
<dbReference type="GO" id="GO:0008061">
    <property type="term" value="F:chitin binding"/>
    <property type="evidence" value="ECO:0007669"/>
    <property type="project" value="InterPro"/>
</dbReference>
<dbReference type="GO" id="GO:0005975">
    <property type="term" value="P:carbohydrate metabolic process"/>
    <property type="evidence" value="ECO:0007669"/>
    <property type="project" value="InterPro"/>
</dbReference>
<keyword evidence="6" id="KW-1185">Reference proteome</keyword>
<evidence type="ECO:0000259" key="5">
    <source>
        <dbReference type="PROSITE" id="PS51910"/>
    </source>
</evidence>
<dbReference type="Proteomes" id="UP000694867">
    <property type="component" value="Unplaced"/>
</dbReference>
<dbReference type="SUPFAM" id="SSF51445">
    <property type="entry name" value="(Trans)glycosidases"/>
    <property type="match status" value="1"/>
</dbReference>
<keyword evidence="2 3" id="KW-0326">Glycosidase</keyword>
<dbReference type="GeneID" id="100897888"/>
<dbReference type="Pfam" id="PF00704">
    <property type="entry name" value="Glyco_hydro_18"/>
    <property type="match status" value="1"/>
</dbReference>
<dbReference type="Gene3D" id="3.10.50.10">
    <property type="match status" value="1"/>
</dbReference>
<dbReference type="SMART" id="SM00636">
    <property type="entry name" value="Glyco_18"/>
    <property type="match status" value="1"/>
</dbReference>
<comment type="similarity">
    <text evidence="4">Belongs to the glycosyl hydrolase 18 family.</text>
</comment>
<evidence type="ECO:0000256" key="1">
    <source>
        <dbReference type="ARBA" id="ARBA00022801"/>
    </source>
</evidence>
<dbReference type="Gene3D" id="3.20.20.80">
    <property type="entry name" value="Glycosidases"/>
    <property type="match status" value="1"/>
</dbReference>
<dbReference type="GO" id="GO:0004568">
    <property type="term" value="F:chitinase activity"/>
    <property type="evidence" value="ECO:0007669"/>
    <property type="project" value="TreeGrafter"/>
</dbReference>
<name>A0AAJ7P9N1_9ACAR</name>
<dbReference type="InterPro" id="IPR011583">
    <property type="entry name" value="Chitinase_II/V-like_cat"/>
</dbReference>
<feature type="domain" description="GH18" evidence="5">
    <location>
        <begin position="92"/>
        <end position="440"/>
    </location>
</feature>
<organism evidence="6 7">
    <name type="scientific">Galendromus occidentalis</name>
    <name type="common">western predatory mite</name>
    <dbReference type="NCBI Taxonomy" id="34638"/>
    <lineage>
        <taxon>Eukaryota</taxon>
        <taxon>Metazoa</taxon>
        <taxon>Ecdysozoa</taxon>
        <taxon>Arthropoda</taxon>
        <taxon>Chelicerata</taxon>
        <taxon>Arachnida</taxon>
        <taxon>Acari</taxon>
        <taxon>Parasitiformes</taxon>
        <taxon>Mesostigmata</taxon>
        <taxon>Gamasina</taxon>
        <taxon>Phytoseioidea</taxon>
        <taxon>Phytoseiidae</taxon>
        <taxon>Typhlodrominae</taxon>
        <taxon>Galendromus</taxon>
    </lineage>
</organism>
<dbReference type="AlphaFoldDB" id="A0AAJ7P9N1"/>
<dbReference type="GO" id="GO:0005576">
    <property type="term" value="C:extracellular region"/>
    <property type="evidence" value="ECO:0007669"/>
    <property type="project" value="TreeGrafter"/>
</dbReference>
<dbReference type="RefSeq" id="XP_018495110.1">
    <property type="nucleotide sequence ID" value="XM_018639594.1"/>
</dbReference>
<dbReference type="Gene3D" id="3.30.429.10">
    <property type="entry name" value="Macrophage Migration Inhibitory Factor"/>
    <property type="match status" value="1"/>
</dbReference>
<evidence type="ECO:0000256" key="3">
    <source>
        <dbReference type="RuleBase" id="RU000489"/>
    </source>
</evidence>
<evidence type="ECO:0000256" key="2">
    <source>
        <dbReference type="ARBA" id="ARBA00023295"/>
    </source>
</evidence>
<dbReference type="PROSITE" id="PS01095">
    <property type="entry name" value="GH18_1"/>
    <property type="match status" value="1"/>
</dbReference>
<dbReference type="PANTHER" id="PTHR11177:SF390">
    <property type="entry name" value="CHITINASE 11"/>
    <property type="match status" value="1"/>
</dbReference>
<evidence type="ECO:0000256" key="4">
    <source>
        <dbReference type="RuleBase" id="RU004453"/>
    </source>
</evidence>
<evidence type="ECO:0000313" key="7">
    <source>
        <dbReference type="RefSeq" id="XP_018495110.1"/>
    </source>
</evidence>
<dbReference type="PANTHER" id="PTHR11177">
    <property type="entry name" value="CHITINASE"/>
    <property type="match status" value="1"/>
</dbReference>
<proteinExistence type="inferred from homology"/>